<dbReference type="PROSITE" id="PS00893">
    <property type="entry name" value="NUDIX_BOX"/>
    <property type="match status" value="1"/>
</dbReference>
<comment type="similarity">
    <text evidence="2">Belongs to the Nudix hydrolase family. NudF subfamily.</text>
</comment>
<name>A0ABT8D2N5_9RHOB</name>
<evidence type="ECO:0000313" key="14">
    <source>
        <dbReference type="EMBL" id="MDN3711078.1"/>
    </source>
</evidence>
<dbReference type="NCBIfam" id="TIGR00052">
    <property type="entry name" value="nudix-type nucleoside diphosphatase, YffH/AdpP family"/>
    <property type="match status" value="1"/>
</dbReference>
<accession>A0ABT8D2N5</accession>
<evidence type="ECO:0000256" key="11">
    <source>
        <dbReference type="ARBA" id="ARBA00033056"/>
    </source>
</evidence>
<reference evidence="15" key="1">
    <citation type="journal article" date="2019" name="Int. J. Syst. Evol. Microbiol.">
        <title>The Global Catalogue of Microorganisms (GCM) 10K type strain sequencing project: providing services to taxonomists for standard genome sequencing and annotation.</title>
        <authorList>
            <consortium name="The Broad Institute Genomics Platform"/>
            <consortium name="The Broad Institute Genome Sequencing Center for Infectious Disease"/>
            <person name="Wu L."/>
            <person name="Ma J."/>
        </authorList>
    </citation>
    <scope>NUCLEOTIDE SEQUENCE [LARGE SCALE GENOMIC DNA]</scope>
    <source>
        <strain evidence="15">CECT 8482</strain>
    </source>
</reference>
<dbReference type="SUPFAM" id="SSF55811">
    <property type="entry name" value="Nudix"/>
    <property type="match status" value="1"/>
</dbReference>
<dbReference type="InterPro" id="IPR004385">
    <property type="entry name" value="NDP_pyrophosphatase"/>
</dbReference>
<comment type="function">
    <text evidence="8">Acts on ADP-mannose and ADP-glucose as well as ADP-ribose. Prevents glycogen biosynthesis. The reaction catalyzed by this enzyme is a limiting step of the gluconeogenic process.</text>
</comment>
<evidence type="ECO:0000256" key="12">
    <source>
        <dbReference type="ARBA" id="ARBA00049546"/>
    </source>
</evidence>
<evidence type="ECO:0000256" key="4">
    <source>
        <dbReference type="ARBA" id="ARBA00013297"/>
    </source>
</evidence>
<dbReference type="InterPro" id="IPR015797">
    <property type="entry name" value="NUDIX_hydrolase-like_dom_sf"/>
</dbReference>
<dbReference type="PROSITE" id="PS51462">
    <property type="entry name" value="NUDIX"/>
    <property type="match status" value="1"/>
</dbReference>
<comment type="catalytic activity">
    <reaction evidence="12">
        <text>ADP-D-ribose + H2O = D-ribose 5-phosphate + AMP + 2 H(+)</text>
        <dbReference type="Rhea" id="RHEA:10412"/>
        <dbReference type="ChEBI" id="CHEBI:15377"/>
        <dbReference type="ChEBI" id="CHEBI:15378"/>
        <dbReference type="ChEBI" id="CHEBI:57967"/>
        <dbReference type="ChEBI" id="CHEBI:78346"/>
        <dbReference type="ChEBI" id="CHEBI:456215"/>
        <dbReference type="EC" id="3.6.1.13"/>
    </reaction>
</comment>
<evidence type="ECO:0000256" key="2">
    <source>
        <dbReference type="ARBA" id="ARBA00007482"/>
    </source>
</evidence>
<proteinExistence type="inferred from homology"/>
<evidence type="ECO:0000256" key="8">
    <source>
        <dbReference type="ARBA" id="ARBA00025164"/>
    </source>
</evidence>
<gene>
    <name evidence="14" type="ORF">QWZ10_03235</name>
</gene>
<comment type="caution">
    <text evidence="14">The sequence shown here is derived from an EMBL/GenBank/DDBJ whole genome shotgun (WGS) entry which is preliminary data.</text>
</comment>
<keyword evidence="6" id="KW-0378">Hydrolase</keyword>
<evidence type="ECO:0000256" key="7">
    <source>
        <dbReference type="ARBA" id="ARBA00022842"/>
    </source>
</evidence>
<keyword evidence="7" id="KW-0460">Magnesium</keyword>
<evidence type="ECO:0000313" key="15">
    <source>
        <dbReference type="Proteomes" id="UP001243846"/>
    </source>
</evidence>
<evidence type="ECO:0000256" key="3">
    <source>
        <dbReference type="ARBA" id="ARBA00012453"/>
    </source>
</evidence>
<protein>
    <recommendedName>
        <fullName evidence="4">ADP-ribose pyrophosphatase</fullName>
        <ecNumber evidence="3">3.6.1.13</ecNumber>
    </recommendedName>
    <alternativeName>
        <fullName evidence="9">ADP-ribose diphosphatase</fullName>
    </alternativeName>
    <alternativeName>
        <fullName evidence="11">ADP-ribose phosphohydrolase</fullName>
    </alternativeName>
    <alternativeName>
        <fullName evidence="10">Adenosine diphosphoribose pyrophosphatase</fullName>
    </alternativeName>
</protein>
<keyword evidence="15" id="KW-1185">Reference proteome</keyword>
<evidence type="ECO:0000256" key="1">
    <source>
        <dbReference type="ARBA" id="ARBA00001946"/>
    </source>
</evidence>
<evidence type="ECO:0000256" key="10">
    <source>
        <dbReference type="ARBA" id="ARBA00030308"/>
    </source>
</evidence>
<evidence type="ECO:0000256" key="9">
    <source>
        <dbReference type="ARBA" id="ARBA00030162"/>
    </source>
</evidence>
<dbReference type="InterPro" id="IPR020084">
    <property type="entry name" value="NUDIX_hydrolase_CS"/>
</dbReference>
<dbReference type="Proteomes" id="UP001243846">
    <property type="component" value="Unassembled WGS sequence"/>
</dbReference>
<dbReference type="PANTHER" id="PTHR11839:SF5">
    <property type="entry name" value="ADP-RIBOSE PYROPHOSPHATASE"/>
    <property type="match status" value="1"/>
</dbReference>
<evidence type="ECO:0000256" key="5">
    <source>
        <dbReference type="ARBA" id="ARBA00022723"/>
    </source>
</evidence>
<sequence length="365" mass="39496">MIVLTGPLASPQMLDALGLEGTAVPMTGRLYGGAKAGIVADGWPVFCAGPEPLAAVAVDWQPALCRYAEIMDLSPIPLDGREVLGVTLADDDACANVGAQRDGTGDWPAEYGAAMARALLALDPARPASAIRARLPRIGDWVAARMRAEREEQAVIGPAAEKAGGARFEILDRSEPYAHFFAVEDVRLRHRLYSGGWSEVLERAVFVSGDAVVVLPWDPVRDRVMLIDQFRVAPALRGDREPWLYEAVAGRIDQLEAPKDAARREAQEEAGVALGQLIPAPHHYASPGATAEMLYLYIGIADLPDGSEGLGGLEAEAEDIRSHLVERAELERMLRQGKIRNGPLLVLALWLQAEADRMRKEYTLG</sequence>
<feature type="domain" description="Nudix hydrolase" evidence="13">
    <location>
        <begin position="207"/>
        <end position="347"/>
    </location>
</feature>
<dbReference type="InterPro" id="IPR000086">
    <property type="entry name" value="NUDIX_hydrolase_dom"/>
</dbReference>
<evidence type="ECO:0000259" key="13">
    <source>
        <dbReference type="PROSITE" id="PS51462"/>
    </source>
</evidence>
<dbReference type="CDD" id="cd24155">
    <property type="entry name" value="NUDIX_ADPRase"/>
    <property type="match status" value="1"/>
</dbReference>
<dbReference type="PANTHER" id="PTHR11839">
    <property type="entry name" value="UDP/ADP-SUGAR PYROPHOSPHATASE"/>
    <property type="match status" value="1"/>
</dbReference>
<evidence type="ECO:0000256" key="6">
    <source>
        <dbReference type="ARBA" id="ARBA00022801"/>
    </source>
</evidence>
<organism evidence="14 15">
    <name type="scientific">Paracoccus cavernae</name>
    <dbReference type="NCBI Taxonomy" id="1571207"/>
    <lineage>
        <taxon>Bacteria</taxon>
        <taxon>Pseudomonadati</taxon>
        <taxon>Pseudomonadota</taxon>
        <taxon>Alphaproteobacteria</taxon>
        <taxon>Rhodobacterales</taxon>
        <taxon>Paracoccaceae</taxon>
        <taxon>Paracoccus</taxon>
    </lineage>
</organism>
<dbReference type="RefSeq" id="WP_377685395.1">
    <property type="nucleotide sequence ID" value="NZ_JBHMDZ010000009.1"/>
</dbReference>
<dbReference type="Gene3D" id="3.90.79.10">
    <property type="entry name" value="Nucleoside Triphosphate Pyrophosphohydrolase"/>
    <property type="match status" value="1"/>
</dbReference>
<dbReference type="EC" id="3.6.1.13" evidence="3"/>
<keyword evidence="5" id="KW-0479">Metal-binding</keyword>
<dbReference type="Pfam" id="PF00293">
    <property type="entry name" value="NUDIX"/>
    <property type="match status" value="1"/>
</dbReference>
<dbReference type="EMBL" id="JAUFRC010000001">
    <property type="protein sequence ID" value="MDN3711078.1"/>
    <property type="molecule type" value="Genomic_DNA"/>
</dbReference>
<comment type="cofactor">
    <cofactor evidence="1">
        <name>Mg(2+)</name>
        <dbReference type="ChEBI" id="CHEBI:18420"/>
    </cofactor>
</comment>